<evidence type="ECO:0000313" key="3">
    <source>
        <dbReference type="Proteomes" id="UP001056384"/>
    </source>
</evidence>
<feature type="compositionally biased region" description="Polar residues" evidence="1">
    <location>
        <begin position="180"/>
        <end position="206"/>
    </location>
</feature>
<gene>
    <name evidence="2" type="ORF">Slin15195_G064240</name>
</gene>
<feature type="region of interest" description="Disordered" evidence="1">
    <location>
        <begin position="101"/>
        <end position="243"/>
    </location>
</feature>
<protein>
    <submittedName>
        <fullName evidence="2">Uncharacterized protein</fullName>
    </submittedName>
</protein>
<evidence type="ECO:0000256" key="1">
    <source>
        <dbReference type="SAM" id="MobiDB-lite"/>
    </source>
</evidence>
<dbReference type="Proteomes" id="UP001056384">
    <property type="component" value="Chromosome 5"/>
</dbReference>
<proteinExistence type="predicted"/>
<accession>A0A9Q9AQ98</accession>
<name>A0A9Q9AQ98_9PEZI</name>
<reference evidence="2" key="1">
    <citation type="submission" date="2022-06" db="EMBL/GenBank/DDBJ databases">
        <title>Complete genome sequences of two strains of the flax pathogen Septoria linicola.</title>
        <authorList>
            <person name="Lapalu N."/>
            <person name="Simon A."/>
            <person name="Demenou B."/>
            <person name="Paumier D."/>
            <person name="Guillot M.-P."/>
            <person name="Gout L."/>
            <person name="Valade R."/>
        </authorList>
    </citation>
    <scope>NUCLEOTIDE SEQUENCE</scope>
    <source>
        <strain evidence="2">SE15195</strain>
    </source>
</reference>
<keyword evidence="3" id="KW-1185">Reference proteome</keyword>
<evidence type="ECO:0000313" key="2">
    <source>
        <dbReference type="EMBL" id="USW53105.1"/>
    </source>
</evidence>
<organism evidence="2 3">
    <name type="scientific">Septoria linicola</name>
    <dbReference type="NCBI Taxonomy" id="215465"/>
    <lineage>
        <taxon>Eukaryota</taxon>
        <taxon>Fungi</taxon>
        <taxon>Dikarya</taxon>
        <taxon>Ascomycota</taxon>
        <taxon>Pezizomycotina</taxon>
        <taxon>Dothideomycetes</taxon>
        <taxon>Dothideomycetidae</taxon>
        <taxon>Mycosphaerellales</taxon>
        <taxon>Mycosphaerellaceae</taxon>
        <taxon>Septoria</taxon>
    </lineage>
</organism>
<sequence length="401" mass="44654">MSSVAPVTRGEFHYRDVLLVDVGGELKRHARASEAELRALLKGAATKDQVGHWWEAQLIHYGLHRSKQKDTAKVRLQQALSQGRLKSQPPHLADMESQMKKEYAAAVRKAMRTTAGEGNPSKSGGTKRVREEESAPSSKKIKISLRVGDVAMDIDQTHESKQRKPVKAAAESRKIATPKPSGTTRRLPNAASSSPFSSENVFQKSAPTPRATARSVSVKKEPSSKQSAPLANSPPPSSATHKGYLFDADAMDTRADMSRDKLSITGVYTIECPQITELLPEKQDSLRLVMCVDNESGITWGGFELAMKSGVIKMDELDFNRKLTFGWRARDSWENTLRFGQKCFGNIEFDGAGRLYGMFYSMFNEPCEFTGRRRPGPLWSGKSAYKYKQEWDAFPKEAYGR</sequence>
<dbReference type="EMBL" id="CP099422">
    <property type="protein sequence ID" value="USW53105.1"/>
    <property type="molecule type" value="Genomic_DNA"/>
</dbReference>
<dbReference type="AlphaFoldDB" id="A0A9Q9AQ98"/>